<dbReference type="Pfam" id="PF06094">
    <property type="entry name" value="GGACT"/>
    <property type="match status" value="1"/>
</dbReference>
<feature type="domain" description="Gamma-glutamylcyclotransferase AIG2-like" evidence="1">
    <location>
        <begin position="16"/>
        <end position="145"/>
    </location>
</feature>
<dbReference type="Proteomes" id="UP001156398">
    <property type="component" value="Unassembled WGS sequence"/>
</dbReference>
<keyword evidence="4" id="KW-1185">Reference proteome</keyword>
<evidence type="ECO:0000313" key="4">
    <source>
        <dbReference type="Proteomes" id="UP001156398"/>
    </source>
</evidence>
<dbReference type="CDD" id="cd06661">
    <property type="entry name" value="GGCT_like"/>
    <property type="match status" value="1"/>
</dbReference>
<dbReference type="InterPro" id="IPR036568">
    <property type="entry name" value="GGCT-like_sf"/>
</dbReference>
<dbReference type="EMBL" id="JAAGKO020000002">
    <property type="protein sequence ID" value="MDI5961467.1"/>
    <property type="molecule type" value="Genomic_DNA"/>
</dbReference>
<dbReference type="RefSeq" id="WP_271314533.1">
    <property type="nucleotide sequence ID" value="NZ_JAAGKO020000002.1"/>
</dbReference>
<dbReference type="SUPFAM" id="SSF110857">
    <property type="entry name" value="Gamma-glutamyl cyclotransferase-like"/>
    <property type="match status" value="1"/>
</dbReference>
<evidence type="ECO:0000313" key="3">
    <source>
        <dbReference type="EMBL" id="MDI5968050.1"/>
    </source>
</evidence>
<gene>
    <name evidence="2" type="ORF">POF43_001775</name>
    <name evidence="3" type="ORF">POF50_001555</name>
</gene>
<protein>
    <submittedName>
        <fullName evidence="3">Gamma-glutamylcyclotransferase</fullName>
    </submittedName>
</protein>
<comment type="caution">
    <text evidence="3">The sequence shown here is derived from an EMBL/GenBank/DDBJ whole genome shotgun (WGS) entry which is preliminary data.</text>
</comment>
<name>A0AA90H067_9ACTN</name>
<dbReference type="AlphaFoldDB" id="A0AA90H067"/>
<organism evidence="3">
    <name type="scientific">Streptantibioticus silvisoli</name>
    <dbReference type="NCBI Taxonomy" id="2705255"/>
    <lineage>
        <taxon>Bacteria</taxon>
        <taxon>Bacillati</taxon>
        <taxon>Actinomycetota</taxon>
        <taxon>Actinomycetes</taxon>
        <taxon>Kitasatosporales</taxon>
        <taxon>Streptomycetaceae</taxon>
        <taxon>Streptantibioticus</taxon>
    </lineage>
</organism>
<dbReference type="InterPro" id="IPR013024">
    <property type="entry name" value="GGCT-like"/>
</dbReference>
<dbReference type="Gene3D" id="3.10.490.10">
    <property type="entry name" value="Gamma-glutamyl cyclotransferase-like"/>
    <property type="match status" value="1"/>
</dbReference>
<accession>A0AA90H067</accession>
<evidence type="ECO:0000313" key="2">
    <source>
        <dbReference type="EMBL" id="MDI5961467.1"/>
    </source>
</evidence>
<evidence type="ECO:0000259" key="1">
    <source>
        <dbReference type="Pfam" id="PF06094"/>
    </source>
</evidence>
<sequence>MSTPPAPPVPPDRPPVFVYGTLRPGNANHDRLLRGRTAWTAPAVLPGAALHAGPGYPWAVDGTAADRVRGDLVQPLPAAYDRVLAALDRLEEYVPGDPGSLYVRVRRDVLGPDGTAVGAWVYLAGPAARRRLAAHGRRIADGEWHPDR</sequence>
<reference evidence="3 4" key="1">
    <citation type="submission" date="2023-05" db="EMBL/GenBank/DDBJ databases">
        <title>Streptantibioticus silvisoli sp. nov., acidotolerant actinomycetes 1 from pine litter.</title>
        <authorList>
            <person name="Swiecimska M."/>
            <person name="Golinska P."/>
            <person name="Sangal V."/>
            <person name="Wachnowicz B."/>
            <person name="Goodfellow M."/>
        </authorList>
    </citation>
    <scope>NUCLEOTIDE SEQUENCE</scope>
    <source>
        <strain evidence="3">SL13</strain>
        <strain evidence="2 4">SL54</strain>
    </source>
</reference>
<dbReference type="InterPro" id="IPR009288">
    <property type="entry name" value="AIG2-like_dom"/>
</dbReference>
<dbReference type="EMBL" id="JABXJJ020000002">
    <property type="protein sequence ID" value="MDI5968050.1"/>
    <property type="molecule type" value="Genomic_DNA"/>
</dbReference>
<proteinExistence type="predicted"/>